<reference evidence="1 2" key="1">
    <citation type="submission" date="2019-02" db="EMBL/GenBank/DDBJ databases">
        <title>Genome sequencing of the rare red list fungi Dentipellis fragilis.</title>
        <authorList>
            <person name="Buettner E."/>
            <person name="Kellner H."/>
        </authorList>
    </citation>
    <scope>NUCLEOTIDE SEQUENCE [LARGE SCALE GENOMIC DNA]</scope>
    <source>
        <strain evidence="1 2">DSM 105465</strain>
    </source>
</reference>
<organism evidence="1 2">
    <name type="scientific">Dentipellis fragilis</name>
    <dbReference type="NCBI Taxonomy" id="205917"/>
    <lineage>
        <taxon>Eukaryota</taxon>
        <taxon>Fungi</taxon>
        <taxon>Dikarya</taxon>
        <taxon>Basidiomycota</taxon>
        <taxon>Agaricomycotina</taxon>
        <taxon>Agaricomycetes</taxon>
        <taxon>Russulales</taxon>
        <taxon>Hericiaceae</taxon>
        <taxon>Dentipellis</taxon>
    </lineage>
</organism>
<evidence type="ECO:0000313" key="1">
    <source>
        <dbReference type="EMBL" id="TFY59691.1"/>
    </source>
</evidence>
<proteinExistence type="predicted"/>
<dbReference type="EMBL" id="SEOQ01000603">
    <property type="protein sequence ID" value="TFY59691.1"/>
    <property type="molecule type" value="Genomic_DNA"/>
</dbReference>
<dbReference type="OrthoDB" id="3203574at2759"/>
<sequence length="225" mass="25114">MQKLKTEIQNTINVGDAWEGRKNKDPHVQRAFDRVEATVLARLSQHPHSFDQITIMLSSIQSLHYPRGSTPQGSYYPMSTAYPDTFPGQTYGVQPLSEQDPNSPEMFRDNIRLVQSHIENVRSLARDALDGIERAYQPNTSPSQTAANLANLKIGLQNLSDVLRTTGIGALPLIDMDTTQGLPEEKLVTQTTEAIKFLFAQHTRNQENAVVAVNLLTASEPFSRR</sequence>
<dbReference type="Proteomes" id="UP000298327">
    <property type="component" value="Unassembled WGS sequence"/>
</dbReference>
<name>A0A4Y9YE15_9AGAM</name>
<gene>
    <name evidence="1" type="ORF">EVG20_g7690</name>
</gene>
<evidence type="ECO:0000313" key="2">
    <source>
        <dbReference type="Proteomes" id="UP000298327"/>
    </source>
</evidence>
<dbReference type="AlphaFoldDB" id="A0A4Y9YE15"/>
<keyword evidence="2" id="KW-1185">Reference proteome</keyword>
<accession>A0A4Y9YE15</accession>
<comment type="caution">
    <text evidence="1">The sequence shown here is derived from an EMBL/GenBank/DDBJ whole genome shotgun (WGS) entry which is preliminary data.</text>
</comment>
<protein>
    <submittedName>
        <fullName evidence="1">Uncharacterized protein</fullName>
    </submittedName>
</protein>